<proteinExistence type="predicted"/>
<protein>
    <submittedName>
        <fullName evidence="2">Peroxiredoxin</fullName>
    </submittedName>
</protein>
<dbReference type="InterPro" id="IPR032801">
    <property type="entry name" value="PXL2A/B/C"/>
</dbReference>
<accession>A0A239GH72</accession>
<dbReference type="RefSeq" id="WP_089316607.1">
    <property type="nucleotide sequence ID" value="NZ_FZNP01000024.1"/>
</dbReference>
<reference evidence="3" key="1">
    <citation type="submission" date="2017-06" db="EMBL/GenBank/DDBJ databases">
        <authorList>
            <person name="Varghese N."/>
            <person name="Submissions S."/>
        </authorList>
    </citation>
    <scope>NUCLEOTIDE SEQUENCE [LARGE SCALE GENOMIC DNA]</scope>
    <source>
        <strain evidence="3">DSM 44485</strain>
    </source>
</reference>
<dbReference type="Proteomes" id="UP000198420">
    <property type="component" value="Unassembled WGS sequence"/>
</dbReference>
<dbReference type="CDD" id="cd02970">
    <property type="entry name" value="PRX_like2"/>
    <property type="match status" value="1"/>
</dbReference>
<dbReference type="AlphaFoldDB" id="A0A239GH72"/>
<dbReference type="SUPFAM" id="SSF52833">
    <property type="entry name" value="Thioredoxin-like"/>
    <property type="match status" value="1"/>
</dbReference>
<feature type="region of interest" description="Disordered" evidence="1">
    <location>
        <begin position="1"/>
        <end position="21"/>
    </location>
</feature>
<name>A0A239GH72_9ACTN</name>
<evidence type="ECO:0000313" key="2">
    <source>
        <dbReference type="EMBL" id="SNS68480.1"/>
    </source>
</evidence>
<dbReference type="EMBL" id="FZNP01000024">
    <property type="protein sequence ID" value="SNS68480.1"/>
    <property type="molecule type" value="Genomic_DNA"/>
</dbReference>
<dbReference type="OrthoDB" id="9809746at2"/>
<dbReference type="Pfam" id="PF13911">
    <property type="entry name" value="AhpC-TSA_2"/>
    <property type="match status" value="1"/>
</dbReference>
<sequence>MHLAPGSDVPARELTPVSGPPIPVPDPGRLVHLQFRRFAGCPICNLHLRSIVLRHGEIEAAGIGEVVVFHSSAEELREHVDGLPFPVVGDPAKRLYAEFGVGSARRALIDPRVWWTVVRAVARGTWDILRRRERAPGLFPDGGRFGLPADFLIGPDGRVVAAKHGEHAYDQWTVDELLALAAQTPAPGRSAAR</sequence>
<gene>
    <name evidence="2" type="ORF">SAMN06265355_12481</name>
</gene>
<keyword evidence="3" id="KW-1185">Reference proteome</keyword>
<dbReference type="InterPro" id="IPR036249">
    <property type="entry name" value="Thioredoxin-like_sf"/>
</dbReference>
<evidence type="ECO:0000313" key="3">
    <source>
        <dbReference type="Proteomes" id="UP000198420"/>
    </source>
</evidence>
<organism evidence="2 3">
    <name type="scientific">Actinomadura mexicana</name>
    <dbReference type="NCBI Taxonomy" id="134959"/>
    <lineage>
        <taxon>Bacteria</taxon>
        <taxon>Bacillati</taxon>
        <taxon>Actinomycetota</taxon>
        <taxon>Actinomycetes</taxon>
        <taxon>Streptosporangiales</taxon>
        <taxon>Thermomonosporaceae</taxon>
        <taxon>Actinomadura</taxon>
    </lineage>
</organism>
<dbReference type="Gene3D" id="3.40.30.10">
    <property type="entry name" value="Glutaredoxin"/>
    <property type="match status" value="1"/>
</dbReference>
<evidence type="ECO:0000256" key="1">
    <source>
        <dbReference type="SAM" id="MobiDB-lite"/>
    </source>
</evidence>